<dbReference type="InterPro" id="IPR002514">
    <property type="entry name" value="Transposase_8"/>
</dbReference>
<evidence type="ECO:0000313" key="2">
    <source>
        <dbReference type="EMBL" id="NWK57798.1"/>
    </source>
</evidence>
<evidence type="ECO:0000256" key="1">
    <source>
        <dbReference type="SAM" id="MobiDB-lite"/>
    </source>
</evidence>
<dbReference type="GO" id="GO:0006313">
    <property type="term" value="P:DNA transposition"/>
    <property type="evidence" value="ECO:0007669"/>
    <property type="project" value="InterPro"/>
</dbReference>
<dbReference type="EMBL" id="JACBAZ010000040">
    <property type="protein sequence ID" value="NWK57798.1"/>
    <property type="molecule type" value="Genomic_DNA"/>
</dbReference>
<reference evidence="2 3" key="1">
    <citation type="submission" date="2020-07" db="EMBL/GenBank/DDBJ databases">
        <title>Roseicoccus Jingziensis gen. nov., sp. nov., isolated from coastal seawater.</title>
        <authorList>
            <person name="Feng X."/>
        </authorList>
    </citation>
    <scope>NUCLEOTIDE SEQUENCE [LARGE SCALE GENOMIC DNA]</scope>
    <source>
        <strain evidence="2 3">N1E253</strain>
    </source>
</reference>
<keyword evidence="3" id="KW-1185">Reference proteome</keyword>
<name>A0A851GJ09_9BACT</name>
<dbReference type="SUPFAM" id="SSF48295">
    <property type="entry name" value="TrpR-like"/>
    <property type="match status" value="1"/>
</dbReference>
<dbReference type="Proteomes" id="UP000557872">
    <property type="component" value="Unassembled WGS sequence"/>
</dbReference>
<comment type="caution">
    <text evidence="2">The sequence shown here is derived from an EMBL/GenBank/DDBJ whole genome shotgun (WGS) entry which is preliminary data.</text>
</comment>
<dbReference type="InterPro" id="IPR036388">
    <property type="entry name" value="WH-like_DNA-bd_sf"/>
</dbReference>
<dbReference type="GO" id="GO:0004803">
    <property type="term" value="F:transposase activity"/>
    <property type="evidence" value="ECO:0007669"/>
    <property type="project" value="InterPro"/>
</dbReference>
<evidence type="ECO:0000313" key="3">
    <source>
        <dbReference type="Proteomes" id="UP000557872"/>
    </source>
</evidence>
<dbReference type="AlphaFoldDB" id="A0A851GJ09"/>
<feature type="region of interest" description="Disordered" evidence="1">
    <location>
        <begin position="61"/>
        <end position="84"/>
    </location>
</feature>
<sequence length="84" mass="9951">MKRKRRHLTAEFKARVAKEALKEEKSIQEIAQENDIAPTQVSAWKKELEDRMSELFERKNAADKQLRHHEKRSGQLERKIGQLV</sequence>
<organism evidence="2 3">
    <name type="scientific">Oceaniferula marina</name>
    <dbReference type="NCBI Taxonomy" id="2748318"/>
    <lineage>
        <taxon>Bacteria</taxon>
        <taxon>Pseudomonadati</taxon>
        <taxon>Verrucomicrobiota</taxon>
        <taxon>Verrucomicrobiia</taxon>
        <taxon>Verrucomicrobiales</taxon>
        <taxon>Verrucomicrobiaceae</taxon>
        <taxon>Oceaniferula</taxon>
    </lineage>
</organism>
<dbReference type="Pfam" id="PF01527">
    <property type="entry name" value="HTH_Tnp_1"/>
    <property type="match status" value="1"/>
</dbReference>
<dbReference type="InterPro" id="IPR010921">
    <property type="entry name" value="Trp_repressor/repl_initiator"/>
</dbReference>
<dbReference type="Gene3D" id="1.10.10.10">
    <property type="entry name" value="Winged helix-like DNA-binding domain superfamily/Winged helix DNA-binding domain"/>
    <property type="match status" value="1"/>
</dbReference>
<feature type="compositionally biased region" description="Basic and acidic residues" evidence="1">
    <location>
        <begin position="72"/>
        <end position="84"/>
    </location>
</feature>
<feature type="non-terminal residue" evidence="2">
    <location>
        <position position="84"/>
    </location>
</feature>
<dbReference type="GO" id="GO:0043565">
    <property type="term" value="F:sequence-specific DNA binding"/>
    <property type="evidence" value="ECO:0007669"/>
    <property type="project" value="InterPro"/>
</dbReference>
<dbReference type="RefSeq" id="WP_178935292.1">
    <property type="nucleotide sequence ID" value="NZ_JACBAZ010000040.1"/>
</dbReference>
<protein>
    <submittedName>
        <fullName evidence="2">Transposase</fullName>
    </submittedName>
</protein>
<accession>A0A851GJ09</accession>
<gene>
    <name evidence="2" type="ORF">HW115_19420</name>
</gene>
<proteinExistence type="predicted"/>